<proteinExistence type="inferred from homology"/>
<dbReference type="GO" id="GO:0032196">
    <property type="term" value="P:transposition"/>
    <property type="evidence" value="ECO:0007669"/>
    <property type="project" value="UniProtKB-KW"/>
</dbReference>
<dbReference type="GO" id="GO:0006310">
    <property type="term" value="P:DNA recombination"/>
    <property type="evidence" value="ECO:0007669"/>
    <property type="project" value="UniProtKB-KW"/>
</dbReference>
<protein>
    <submittedName>
        <fullName evidence="8">Transposase, IS605 OrfB family, central region</fullName>
    </submittedName>
</protein>
<evidence type="ECO:0000256" key="4">
    <source>
        <dbReference type="ARBA" id="ARBA00023172"/>
    </source>
</evidence>
<evidence type="ECO:0000256" key="3">
    <source>
        <dbReference type="ARBA" id="ARBA00023125"/>
    </source>
</evidence>
<feature type="domain" description="Probable transposase IS891/IS1136/IS1341" evidence="6">
    <location>
        <begin position="183"/>
        <end position="282"/>
    </location>
</feature>
<evidence type="ECO:0000256" key="1">
    <source>
        <dbReference type="ARBA" id="ARBA00008761"/>
    </source>
</evidence>
<dbReference type="AlphaFoldDB" id="A0A1H8PQ31"/>
<keyword evidence="2" id="KW-0815">Transposition</keyword>
<dbReference type="NCBIfam" id="TIGR01766">
    <property type="entry name" value="IS200/IS605 family accessory protein TnpB-like domain"/>
    <property type="match status" value="1"/>
</dbReference>
<feature type="compositionally biased region" description="Polar residues" evidence="5">
    <location>
        <begin position="406"/>
        <end position="416"/>
    </location>
</feature>
<dbReference type="NCBIfam" id="NF040570">
    <property type="entry name" value="guided_TnpB"/>
    <property type="match status" value="1"/>
</dbReference>
<reference evidence="9" key="1">
    <citation type="submission" date="2016-10" db="EMBL/GenBank/DDBJ databases">
        <authorList>
            <person name="Varghese N."/>
            <person name="Submissions S."/>
        </authorList>
    </citation>
    <scope>NUCLEOTIDE SEQUENCE [LARGE SCALE GENOMIC DNA]</scope>
    <source>
        <strain evidence="9">IBRC-M 10043</strain>
    </source>
</reference>
<accession>A0A1H8PQ31</accession>
<dbReference type="InterPro" id="IPR010095">
    <property type="entry name" value="Cas12f1-like_TNB"/>
</dbReference>
<organism evidence="8 9">
    <name type="scientific">Halorientalis persicus</name>
    <dbReference type="NCBI Taxonomy" id="1367881"/>
    <lineage>
        <taxon>Archaea</taxon>
        <taxon>Methanobacteriati</taxon>
        <taxon>Methanobacteriota</taxon>
        <taxon>Stenosarchaea group</taxon>
        <taxon>Halobacteria</taxon>
        <taxon>Halobacteriales</taxon>
        <taxon>Haloarculaceae</taxon>
        <taxon>Halorientalis</taxon>
    </lineage>
</organism>
<keyword evidence="9" id="KW-1185">Reference proteome</keyword>
<evidence type="ECO:0000259" key="6">
    <source>
        <dbReference type="Pfam" id="PF01385"/>
    </source>
</evidence>
<evidence type="ECO:0000313" key="9">
    <source>
        <dbReference type="Proteomes" id="UP000198775"/>
    </source>
</evidence>
<dbReference type="Pfam" id="PF07282">
    <property type="entry name" value="Cas12f1-like_TNB"/>
    <property type="match status" value="1"/>
</dbReference>
<evidence type="ECO:0000256" key="2">
    <source>
        <dbReference type="ARBA" id="ARBA00022578"/>
    </source>
</evidence>
<dbReference type="GO" id="GO:0003677">
    <property type="term" value="F:DNA binding"/>
    <property type="evidence" value="ECO:0007669"/>
    <property type="project" value="UniProtKB-KW"/>
</dbReference>
<evidence type="ECO:0000313" key="8">
    <source>
        <dbReference type="EMBL" id="SEO44149.1"/>
    </source>
</evidence>
<name>A0A1H8PQ31_9EURY</name>
<gene>
    <name evidence="8" type="ORF">SAMN05216388_1012127</name>
</gene>
<comment type="similarity">
    <text evidence="1">In the C-terminal section; belongs to the transposase 35 family.</text>
</comment>
<sequence>MSSDEYLRRTAITRLSVTTEDERLLRDTVDAWRRGCQIAVEKAWNRCHDKSAVQSLAYDEIRDRTTLGSQHTILATHQAAENIRSCRSRRENGRKASKPTYTSPTVRYDSRTMTVFEEDEQVSLTVAGDHSRVRCDLVLPEDEDGYQRQYLDGEWEPTESTLHYRNGDWFLHLGFRKRRPETEGETTENGTVLGVDLGVEQIAVTSTARFFSAGELNHRRREFERVRGGLQKCGSRSAHRTLETVGGREDEFVKHVLHSVANGIVAEARRFGCDGIVFEELSGIRTRLPNAAWHAEWAFERLYEYVEYKAEAVGLFVDTVDPRNTSRRCAECGHVAETNRPSRETFECEACGNRNHADYNAAKNVAAAYLRREQQSSRRRGVSRYALKSGAVSERSGFAPYESTDESPNPAATSSG</sequence>
<dbReference type="Proteomes" id="UP000198775">
    <property type="component" value="Unassembled WGS sequence"/>
</dbReference>
<dbReference type="RefSeq" id="WP_092661117.1">
    <property type="nucleotide sequence ID" value="NZ_FOCX01000012.1"/>
</dbReference>
<keyword evidence="4" id="KW-0233">DNA recombination</keyword>
<feature type="region of interest" description="Disordered" evidence="5">
    <location>
        <begin position="395"/>
        <end position="416"/>
    </location>
</feature>
<feature type="domain" description="Cas12f1-like TNB" evidence="7">
    <location>
        <begin position="299"/>
        <end position="365"/>
    </location>
</feature>
<dbReference type="EMBL" id="FOCX01000012">
    <property type="protein sequence ID" value="SEO44149.1"/>
    <property type="molecule type" value="Genomic_DNA"/>
</dbReference>
<keyword evidence="3" id="KW-0238">DNA-binding</keyword>
<evidence type="ECO:0000259" key="7">
    <source>
        <dbReference type="Pfam" id="PF07282"/>
    </source>
</evidence>
<dbReference type="InterPro" id="IPR001959">
    <property type="entry name" value="Transposase"/>
</dbReference>
<evidence type="ECO:0000256" key="5">
    <source>
        <dbReference type="SAM" id="MobiDB-lite"/>
    </source>
</evidence>
<dbReference type="Pfam" id="PF01385">
    <property type="entry name" value="OrfB_IS605"/>
    <property type="match status" value="1"/>
</dbReference>